<comment type="caution">
    <text evidence="3">The sequence shown here is derived from an EMBL/GenBank/DDBJ whole genome shotgun (WGS) entry which is preliminary data.</text>
</comment>
<gene>
    <name evidence="3" type="ORF">ENL96_01295</name>
</gene>
<evidence type="ECO:0000259" key="1">
    <source>
        <dbReference type="Pfam" id="PF00483"/>
    </source>
</evidence>
<dbReference type="Pfam" id="PF00483">
    <property type="entry name" value="NTP_transferase"/>
    <property type="match status" value="1"/>
</dbReference>
<dbReference type="InterPro" id="IPR051161">
    <property type="entry name" value="Mannose-6P_isomerase_type2"/>
</dbReference>
<dbReference type="GO" id="GO:0009298">
    <property type="term" value="P:GDP-mannose biosynthetic process"/>
    <property type="evidence" value="ECO:0007669"/>
    <property type="project" value="TreeGrafter"/>
</dbReference>
<dbReference type="InterPro" id="IPR049577">
    <property type="entry name" value="GMPP_N"/>
</dbReference>
<name>A0A7C5UT89_UNCC3</name>
<organism evidence="3">
    <name type="scientific">candidate division CPR3 bacterium</name>
    <dbReference type="NCBI Taxonomy" id="2268181"/>
    <lineage>
        <taxon>Bacteria</taxon>
        <taxon>Bacteria division CPR3</taxon>
    </lineage>
</organism>
<accession>A0A7C5UT89</accession>
<dbReference type="AlphaFoldDB" id="A0A7C5UT89"/>
<dbReference type="CDD" id="cd02509">
    <property type="entry name" value="GDP-M1P_Guanylyltransferase"/>
    <property type="match status" value="1"/>
</dbReference>
<dbReference type="SUPFAM" id="SSF159283">
    <property type="entry name" value="Guanosine diphospho-D-mannose pyrophosphorylase/mannose-6-phosphate isomerase linker domain"/>
    <property type="match status" value="1"/>
</dbReference>
<proteinExistence type="predicted"/>
<evidence type="ECO:0000259" key="2">
    <source>
        <dbReference type="Pfam" id="PF22640"/>
    </source>
</evidence>
<dbReference type="PANTHER" id="PTHR46390">
    <property type="entry name" value="MANNOSE-1-PHOSPHATE GUANYLYLTRANSFERASE"/>
    <property type="match status" value="1"/>
</dbReference>
<dbReference type="SUPFAM" id="SSF53448">
    <property type="entry name" value="Nucleotide-diphospho-sugar transferases"/>
    <property type="match status" value="1"/>
</dbReference>
<dbReference type="InterPro" id="IPR054566">
    <property type="entry name" value="ManC/GMP-like_b-helix"/>
</dbReference>
<protein>
    <recommendedName>
        <fullName evidence="4">Mannose-1-phosphate guanylyltransferase</fullName>
    </recommendedName>
</protein>
<sequence>MFVSLGFAGFFVFDYNEEMEGPSFKKHLYALIICGGSGTRLWPVSRKNKPKQFSLLLGKKTLYQSTIERILSLVPYSNIFVVTTAEHGREIKKEAPSVYERNIFLEPMGKNTAMACGVGTLMIYEKDPSAVVMNFWSDHLIKGLKNFKSVEMAAARVAFEEKSFVAIGVKPRYPHIGLGYIKAGKVFKNVDNICVYRLAGFIEKPNIATAKKLVKDRLYFWNSGMYVWHAGYFLDALRKYAKNSFDAVKSAVEGIKRGNRRLIKSAYEKVPPVSVDKAVSEKIKGAFIMPANFFWSDIGDWNTVYEYSSKDKEGNSILRISKGGSFVGIDCRNNLVHLNNKLIAGVGLHNLVIIDTEDALLICKRKDSQRVKELVSLIKGKKKANYL</sequence>
<dbReference type="GO" id="GO:0004475">
    <property type="term" value="F:mannose-1-phosphate guanylyltransferase (GTP) activity"/>
    <property type="evidence" value="ECO:0007669"/>
    <property type="project" value="InterPro"/>
</dbReference>
<feature type="domain" description="MannoseP isomerase/GMP-like beta-helix" evidence="2">
    <location>
        <begin position="325"/>
        <end position="375"/>
    </location>
</feature>
<dbReference type="Pfam" id="PF22640">
    <property type="entry name" value="ManC_GMP_beta-helix"/>
    <property type="match status" value="1"/>
</dbReference>
<dbReference type="PANTHER" id="PTHR46390:SF1">
    <property type="entry name" value="MANNOSE-1-PHOSPHATE GUANYLYLTRANSFERASE"/>
    <property type="match status" value="1"/>
</dbReference>
<feature type="domain" description="Nucleotidyl transferase" evidence="1">
    <location>
        <begin position="30"/>
        <end position="312"/>
    </location>
</feature>
<dbReference type="Gene3D" id="3.90.550.10">
    <property type="entry name" value="Spore Coat Polysaccharide Biosynthesis Protein SpsA, Chain A"/>
    <property type="match status" value="1"/>
</dbReference>
<dbReference type="EMBL" id="DRVY01000040">
    <property type="protein sequence ID" value="HHR92134.1"/>
    <property type="molecule type" value="Genomic_DNA"/>
</dbReference>
<evidence type="ECO:0000313" key="3">
    <source>
        <dbReference type="EMBL" id="HHR92134.1"/>
    </source>
</evidence>
<evidence type="ECO:0008006" key="4">
    <source>
        <dbReference type="Google" id="ProtNLM"/>
    </source>
</evidence>
<dbReference type="InterPro" id="IPR029044">
    <property type="entry name" value="Nucleotide-diphossugar_trans"/>
</dbReference>
<dbReference type="InterPro" id="IPR005835">
    <property type="entry name" value="NTP_transferase_dom"/>
</dbReference>
<reference evidence="3" key="1">
    <citation type="journal article" date="2020" name="mSystems">
        <title>Genome- and Community-Level Interaction Insights into Carbon Utilization and Element Cycling Functions of Hydrothermarchaeota in Hydrothermal Sediment.</title>
        <authorList>
            <person name="Zhou Z."/>
            <person name="Liu Y."/>
            <person name="Xu W."/>
            <person name="Pan J."/>
            <person name="Luo Z.H."/>
            <person name="Li M."/>
        </authorList>
    </citation>
    <scope>NUCLEOTIDE SEQUENCE [LARGE SCALE GENOMIC DNA]</scope>
    <source>
        <strain evidence="3">SpSt-1042</strain>
    </source>
</reference>